<dbReference type="EMBL" id="JH603163">
    <property type="protein sequence ID" value="EIC23997.1"/>
    <property type="molecule type" value="Genomic_DNA"/>
</dbReference>
<dbReference type="STRING" id="631362.Thi970DRAFT_00134"/>
<dbReference type="HOGENOM" id="CLU_060482_0_0_6"/>
<evidence type="ECO:0000259" key="1">
    <source>
        <dbReference type="Pfam" id="PF13182"/>
    </source>
</evidence>
<proteinExistence type="predicted"/>
<reference evidence="3" key="1">
    <citation type="submission" date="2011-06" db="EMBL/GenBank/DDBJ databases">
        <authorList>
            <consortium name="US DOE Joint Genome Institute (JGI-PGF)"/>
            <person name="Lucas S."/>
            <person name="Han J."/>
            <person name="Lapidus A."/>
            <person name="Cheng J.-F."/>
            <person name="Goodwin L."/>
            <person name="Pitluck S."/>
            <person name="Peters L."/>
            <person name="Land M.L."/>
            <person name="Hauser L."/>
            <person name="Vogl K."/>
            <person name="Liu Z."/>
            <person name="Overmann J."/>
            <person name="Frigaard N.-U."/>
            <person name="Bryant D.A."/>
            <person name="Woyke T.J."/>
        </authorList>
    </citation>
    <scope>NUCLEOTIDE SEQUENCE [LARGE SCALE GENOMIC DNA]</scope>
    <source>
        <strain evidence="3">970</strain>
    </source>
</reference>
<protein>
    <recommendedName>
        <fullName evidence="1">DUF4007 domain-containing protein</fullName>
    </recommendedName>
</protein>
<feature type="domain" description="DUF4007" evidence="1">
    <location>
        <begin position="3"/>
        <end position="274"/>
    </location>
</feature>
<keyword evidence="3" id="KW-1185">Reference proteome</keyword>
<accession>H8YVQ7</accession>
<dbReference type="Pfam" id="PF13182">
    <property type="entry name" value="DUF4007"/>
    <property type="match status" value="1"/>
</dbReference>
<evidence type="ECO:0000313" key="3">
    <source>
        <dbReference type="Proteomes" id="UP000002964"/>
    </source>
</evidence>
<dbReference type="Proteomes" id="UP000002964">
    <property type="component" value="Unassembled WGS sequence"/>
</dbReference>
<dbReference type="AlphaFoldDB" id="H8YVQ7"/>
<reference evidence="2 3" key="2">
    <citation type="submission" date="2011-11" db="EMBL/GenBank/DDBJ databases">
        <authorList>
            <consortium name="US DOE Joint Genome Institute"/>
            <person name="Lucas S."/>
            <person name="Han J."/>
            <person name="Lapidus A."/>
            <person name="Cheng J.-F."/>
            <person name="Goodwin L."/>
            <person name="Pitluck S."/>
            <person name="Peters L."/>
            <person name="Ovchinnikova G."/>
            <person name="Zhang X."/>
            <person name="Detter J.C."/>
            <person name="Han C."/>
            <person name="Tapia R."/>
            <person name="Land M."/>
            <person name="Hauser L."/>
            <person name="Kyrpides N."/>
            <person name="Ivanova N."/>
            <person name="Pagani I."/>
            <person name="Vogl K."/>
            <person name="Liu Z."/>
            <person name="Overmann J."/>
            <person name="Frigaard N.-U."/>
            <person name="Bryant D."/>
            <person name="Woyke T."/>
        </authorList>
    </citation>
    <scope>NUCLEOTIDE SEQUENCE [LARGE SCALE GENOMIC DNA]</scope>
    <source>
        <strain evidence="2 3">970</strain>
    </source>
</reference>
<dbReference type="eggNOG" id="ENOG502ZB1P">
    <property type="taxonomic scope" value="Bacteria"/>
</dbReference>
<organism evidence="2 3">
    <name type="scientific">Thiorhodovibrio frisius</name>
    <dbReference type="NCBI Taxonomy" id="631362"/>
    <lineage>
        <taxon>Bacteria</taxon>
        <taxon>Pseudomonadati</taxon>
        <taxon>Pseudomonadota</taxon>
        <taxon>Gammaproteobacteria</taxon>
        <taxon>Chromatiales</taxon>
        <taxon>Chromatiaceae</taxon>
        <taxon>Thiorhodovibrio</taxon>
    </lineage>
</organism>
<evidence type="ECO:0000313" key="2">
    <source>
        <dbReference type="EMBL" id="EIC23997.1"/>
    </source>
</evidence>
<dbReference type="OrthoDB" id="747541at2"/>
<name>H8YVQ7_9GAMM</name>
<dbReference type="RefSeq" id="WP_009146620.1">
    <property type="nucleotide sequence ID" value="NZ_CP121471.1"/>
</dbReference>
<sequence length="296" mass="33426">MRFGGHETFPVREGWLYNGLALLRDHPDRQADPFVADHLGVGRNMAKSIWHWLKVTRLVDVVREGQTSRLVVSDIGRCILKNDPYLLETGTWWALHANIATQTAHAVVWGWFFNEFAVDRFDRTLCLEQLVRKLQMVGARMPSRNTLSRDVQCLLQSYARPIPAEAEDPEDANESPFRDLGLMVHHRDTGTFSVQRGIKDIPPEIFGYIASLADPATGEQARNRIAMKDVLSAPRMPGRVLSLSGDALATLFQDAETTLGSSVLTVRAMGGERVVELYPFRPTAWLERLYRRVSSQ</sequence>
<dbReference type="InterPro" id="IPR025248">
    <property type="entry name" value="DUF4007"/>
</dbReference>
<gene>
    <name evidence="2" type="ORF">Thi970DRAFT_00134</name>
</gene>